<name>A0A557RMN2_9GAMM</name>
<proteinExistence type="predicted"/>
<keyword evidence="2" id="KW-1185">Reference proteome</keyword>
<dbReference type="AlphaFoldDB" id="A0A557RMN2"/>
<sequence>MERQTMLADADLTAKLRESISPALPYGASLIALDILVAVTRASNAQTPLSVKQLLATLPYSVTGVRYNLSQLVADGWLIKSRRADDRRLVRLFPTERVAEAFAEVRRECESQLRVPPD</sequence>
<organism evidence="1 2">
    <name type="scientific">Spiribacter aquaticus</name>
    <dbReference type="NCBI Taxonomy" id="1935996"/>
    <lineage>
        <taxon>Bacteria</taxon>
        <taxon>Pseudomonadati</taxon>
        <taxon>Pseudomonadota</taxon>
        <taxon>Gammaproteobacteria</taxon>
        <taxon>Chromatiales</taxon>
        <taxon>Ectothiorhodospiraceae</taxon>
        <taxon>Spiribacter</taxon>
    </lineage>
</organism>
<evidence type="ECO:0008006" key="3">
    <source>
        <dbReference type="Google" id="ProtNLM"/>
    </source>
</evidence>
<dbReference type="EMBL" id="VMKP01000001">
    <property type="protein sequence ID" value="TVO66443.1"/>
    <property type="molecule type" value="Genomic_DNA"/>
</dbReference>
<dbReference type="Gene3D" id="1.10.10.10">
    <property type="entry name" value="Winged helix-like DNA-binding domain superfamily/Winged helix DNA-binding domain"/>
    <property type="match status" value="1"/>
</dbReference>
<accession>A0A557RMN2</accession>
<dbReference type="Proteomes" id="UP000316688">
    <property type="component" value="Unassembled WGS sequence"/>
</dbReference>
<protein>
    <recommendedName>
        <fullName evidence="3">MarR family transcriptional regulator</fullName>
    </recommendedName>
</protein>
<comment type="caution">
    <text evidence="1">The sequence shown here is derived from an EMBL/GenBank/DDBJ whole genome shotgun (WGS) entry which is preliminary data.</text>
</comment>
<dbReference type="SUPFAM" id="SSF46785">
    <property type="entry name" value="Winged helix' DNA-binding domain"/>
    <property type="match status" value="1"/>
</dbReference>
<dbReference type="InterPro" id="IPR036390">
    <property type="entry name" value="WH_DNA-bd_sf"/>
</dbReference>
<evidence type="ECO:0000313" key="1">
    <source>
        <dbReference type="EMBL" id="TVO66443.1"/>
    </source>
</evidence>
<dbReference type="InterPro" id="IPR036388">
    <property type="entry name" value="WH-like_DNA-bd_sf"/>
</dbReference>
<reference evidence="1 2" key="1">
    <citation type="submission" date="2019-07" db="EMBL/GenBank/DDBJ databases">
        <title>Reclasification of Spiribacter aquaticus.</title>
        <authorList>
            <person name="Leon M.J."/>
            <person name="Sanchez-Porro C."/>
            <person name="Ventosa A."/>
        </authorList>
    </citation>
    <scope>NUCLEOTIDE SEQUENCE [LARGE SCALE GENOMIC DNA]</scope>
    <source>
        <strain evidence="1 2">SP30</strain>
    </source>
</reference>
<evidence type="ECO:0000313" key="2">
    <source>
        <dbReference type="Proteomes" id="UP000316688"/>
    </source>
</evidence>
<dbReference type="RefSeq" id="WP_110882331.1">
    <property type="nucleotide sequence ID" value="NZ_VMKP01000001.1"/>
</dbReference>
<gene>
    <name evidence="1" type="ORF">FPL11_01800</name>
</gene>